<dbReference type="GO" id="GO:0022625">
    <property type="term" value="C:cytosolic large ribosomal subunit"/>
    <property type="evidence" value="ECO:0007669"/>
    <property type="project" value="TreeGrafter"/>
</dbReference>
<gene>
    <name evidence="3" type="ORF">DDW05_02480</name>
</gene>
<protein>
    <submittedName>
        <fullName evidence="3">50S ribosomal protein L14e</fullName>
    </submittedName>
</protein>
<dbReference type="InterPro" id="IPR041985">
    <property type="entry name" value="Ribosomal_eL14_KOW"/>
</dbReference>
<dbReference type="Proteomes" id="UP000245908">
    <property type="component" value="Unassembled WGS sequence"/>
</dbReference>
<comment type="caution">
    <text evidence="3">The sequence shown here is derived from an EMBL/GenBank/DDBJ whole genome shotgun (WGS) entry which is preliminary data.</text>
</comment>
<name>A0A2T9WS99_NANST</name>
<dbReference type="Gene3D" id="2.30.30.30">
    <property type="match status" value="1"/>
</dbReference>
<evidence type="ECO:0000313" key="4">
    <source>
        <dbReference type="Proteomes" id="UP000245908"/>
    </source>
</evidence>
<sequence length="121" mass="13991">MLLDIGRVCIKLKGREAGRYCVVIDVIDNNFVLVDGDIRRRRVNIKHLEPTDKVLNINKGIKTEDLIKEMLKNKIPVSYWKLKRENLLTSEIIELYKQNFGEKWEEIAKSIGSPGKGKLII</sequence>
<dbReference type="GO" id="GO:0042273">
    <property type="term" value="P:ribosomal large subunit biogenesis"/>
    <property type="evidence" value="ECO:0007669"/>
    <property type="project" value="TreeGrafter"/>
</dbReference>
<dbReference type="GO" id="GO:0003723">
    <property type="term" value="F:RNA binding"/>
    <property type="evidence" value="ECO:0007669"/>
    <property type="project" value="InterPro"/>
</dbReference>
<reference evidence="3 4" key="1">
    <citation type="journal article" date="2015" name="Appl. Environ. Microbiol.">
        <title>Nanoarchaeota, Their Sulfolobales Host, and Nanoarchaeota Virus Distribution across Yellowstone National Park Hot Springs.</title>
        <authorList>
            <person name="Munson-McGee J.H."/>
            <person name="Field E.K."/>
            <person name="Bateson M."/>
            <person name="Rooney C."/>
            <person name="Stepanauskas R."/>
            <person name="Young M.J."/>
        </authorList>
    </citation>
    <scope>NUCLEOTIDE SEQUENCE [LARGE SCALE GENOMIC DNA]</scope>
    <source>
        <strain evidence="3">SCGC AB-777_O03</strain>
    </source>
</reference>
<accession>A0A2T9WS99</accession>
<dbReference type="PANTHER" id="PTHR11127">
    <property type="entry name" value="60S RIBOSOMAL PROTEIN L14"/>
    <property type="match status" value="1"/>
</dbReference>
<dbReference type="AlphaFoldDB" id="A0A2T9WS99"/>
<keyword evidence="1 3" id="KW-0689">Ribosomal protein</keyword>
<dbReference type="InterPro" id="IPR008991">
    <property type="entry name" value="Translation_prot_SH3-like_sf"/>
</dbReference>
<dbReference type="EMBL" id="QEFH01000020">
    <property type="protein sequence ID" value="PVU70695.1"/>
    <property type="molecule type" value="Genomic_DNA"/>
</dbReference>
<evidence type="ECO:0000313" key="3">
    <source>
        <dbReference type="EMBL" id="PVU70695.1"/>
    </source>
</evidence>
<evidence type="ECO:0000256" key="2">
    <source>
        <dbReference type="ARBA" id="ARBA00023274"/>
    </source>
</evidence>
<organism evidence="3 4">
    <name type="scientific">Nanobsidianus stetteri</name>
    <dbReference type="NCBI Taxonomy" id="1294122"/>
    <lineage>
        <taxon>Archaea</taxon>
        <taxon>Nanobdellota</taxon>
        <taxon>Candidatus Nanoarchaeia</taxon>
        <taxon>Nanoarchaeales</taxon>
        <taxon>Nanopusillaceae</taxon>
        <taxon>Candidatus Nanobsidianus</taxon>
    </lineage>
</organism>
<dbReference type="CDD" id="cd06088">
    <property type="entry name" value="KOW_RPL14"/>
    <property type="match status" value="1"/>
</dbReference>
<keyword evidence="2" id="KW-0687">Ribonucleoprotein</keyword>
<dbReference type="GO" id="GO:0003735">
    <property type="term" value="F:structural constituent of ribosome"/>
    <property type="evidence" value="ECO:0007669"/>
    <property type="project" value="InterPro"/>
</dbReference>
<evidence type="ECO:0000256" key="1">
    <source>
        <dbReference type="ARBA" id="ARBA00022980"/>
    </source>
</evidence>
<dbReference type="NCBIfam" id="NF003320">
    <property type="entry name" value="PRK04333.1"/>
    <property type="match status" value="1"/>
</dbReference>
<dbReference type="InterPro" id="IPR039660">
    <property type="entry name" value="Ribosomal_eL14"/>
</dbReference>
<proteinExistence type="predicted"/>
<dbReference type="InterPro" id="IPR014722">
    <property type="entry name" value="Rib_uL2_dom2"/>
</dbReference>
<dbReference type="SUPFAM" id="SSF50104">
    <property type="entry name" value="Translation proteins SH3-like domain"/>
    <property type="match status" value="1"/>
</dbReference>
<dbReference type="PANTHER" id="PTHR11127:SF2">
    <property type="entry name" value="LARGE RIBOSOMAL SUBUNIT PROTEIN EL14"/>
    <property type="match status" value="1"/>
</dbReference>